<dbReference type="Pfam" id="PF02719">
    <property type="entry name" value="Polysacc_synt_2"/>
    <property type="match status" value="1"/>
</dbReference>
<evidence type="ECO:0000313" key="4">
    <source>
        <dbReference type="EMBL" id="EAT16121.1"/>
    </source>
</evidence>
<dbReference type="PANTHER" id="PTHR43318">
    <property type="entry name" value="UDP-N-ACETYLGLUCOSAMINE 4,6-DEHYDRATASE"/>
    <property type="match status" value="1"/>
</dbReference>
<organism evidence="4 5">
    <name type="scientific">Desulfuromonas acetoxidans (strain DSM 684 / 11070)</name>
    <dbReference type="NCBI Taxonomy" id="281689"/>
    <lineage>
        <taxon>Bacteria</taxon>
        <taxon>Pseudomonadati</taxon>
        <taxon>Thermodesulfobacteriota</taxon>
        <taxon>Desulfuromonadia</taxon>
        <taxon>Desulfuromonadales</taxon>
        <taxon>Desulfuromonadaceae</taxon>
        <taxon>Desulfuromonas</taxon>
    </lineage>
</organism>
<evidence type="ECO:0000259" key="3">
    <source>
        <dbReference type="Pfam" id="PF02719"/>
    </source>
</evidence>
<dbReference type="EMBL" id="AAEW02000006">
    <property type="protein sequence ID" value="EAT16121.1"/>
    <property type="molecule type" value="Genomic_DNA"/>
</dbReference>
<dbReference type="CDD" id="cd05237">
    <property type="entry name" value="UDP_invert_4-6DH_SDR_e"/>
    <property type="match status" value="1"/>
</dbReference>
<feature type="transmembrane region" description="Helical" evidence="2">
    <location>
        <begin position="108"/>
        <end position="128"/>
    </location>
</feature>
<dbReference type="PROSITE" id="PS51257">
    <property type="entry name" value="PROKAR_LIPOPROTEIN"/>
    <property type="match status" value="1"/>
</dbReference>
<keyword evidence="2" id="KW-1133">Transmembrane helix</keyword>
<dbReference type="SUPFAM" id="SSF51735">
    <property type="entry name" value="NAD(P)-binding Rossmann-fold domains"/>
    <property type="match status" value="2"/>
</dbReference>
<protein>
    <submittedName>
        <fullName evidence="4">Polysaccharide biosynthesis protein CapD</fullName>
    </submittedName>
</protein>
<gene>
    <name evidence="4" type="ORF">Dace_1585</name>
</gene>
<evidence type="ECO:0000256" key="2">
    <source>
        <dbReference type="SAM" id="Phobius"/>
    </source>
</evidence>
<sequence length="623" mass="69951">MIKIFFEKRLPLTIAINCLAIICGLMMACLARFDFHLTATVYQVFWRLLPAVVIIKLIVFWRYGLFSGWWRYVSMADLVTICKANIFASAGVVAYAVFVYRLEMIPRTILFLDGLFCFLLVAGIRFIIRALRENFYPMPISKAGKARLLIVGAGDAGQMIARELRLNRKLQYDAIGFIDDDRRKLKEHFLGLPVLGCCEDIPSVCRRKRIDEVVIAIPSATGKQIRDIVEKCQQAEVTFKTLPGVGGLLDGSVSVEQIKDVSLEDLLGRDPVRLDSQQISNYLCGKRVLVTGAGGSIGSELCRQVARFNPSKLILFENGETPLFTIEQELKKSHPKLLIYPIIGDIRYRARVEAIFDEFMPEVVFHAAAYKHVPMMEVNPAEAVNNNVRGSQVVAETAHMFRVERFVMVSTDKAVNPTNVMGTTKRVAEKIVQALSRRSKTRFVTVRFGNVLGSNGSVIPTFKEQIRHGGPVTVTHKDITRFFMTIPEASQLVLQAGSMGEGGEIYLLDMGEPVKIVHLAEELIRLSGKTPYEDIDIEFTGLRPGEKLYEELLLDGEGIKPTTHEKICVARSVFEDETILKVQLEQLFDAARQLNLKLTVDLLQKIVPEYQPAEHASVRKLNS</sequence>
<dbReference type="InterPro" id="IPR003869">
    <property type="entry name" value="Polysac_CapD-like"/>
</dbReference>
<keyword evidence="5" id="KW-1185">Reference proteome</keyword>
<dbReference type="InterPro" id="IPR051203">
    <property type="entry name" value="Polysaccharide_Synthase-Rel"/>
</dbReference>
<dbReference type="Pfam" id="PF13727">
    <property type="entry name" value="CoA_binding_3"/>
    <property type="match status" value="1"/>
</dbReference>
<dbReference type="Gene3D" id="3.40.50.720">
    <property type="entry name" value="NAD(P)-binding Rossmann-like Domain"/>
    <property type="match status" value="2"/>
</dbReference>
<dbReference type="Proteomes" id="UP000005695">
    <property type="component" value="Unassembled WGS sequence"/>
</dbReference>
<dbReference type="InterPro" id="IPR036291">
    <property type="entry name" value="NAD(P)-bd_dom_sf"/>
</dbReference>
<feature type="transmembrane region" description="Helical" evidence="2">
    <location>
        <begin position="84"/>
        <end position="102"/>
    </location>
</feature>
<name>Q1K187_DESA6</name>
<keyword evidence="2" id="KW-0812">Transmembrane</keyword>
<feature type="transmembrane region" description="Helical" evidence="2">
    <location>
        <begin position="12"/>
        <end position="33"/>
    </location>
</feature>
<feature type="domain" description="Polysaccharide biosynthesis protein CapD-like" evidence="3">
    <location>
        <begin position="288"/>
        <end position="570"/>
    </location>
</feature>
<comment type="caution">
    <text evidence="4">The sequence shown here is derived from an EMBL/GenBank/DDBJ whole genome shotgun (WGS) entry which is preliminary data.</text>
</comment>
<evidence type="ECO:0000313" key="5">
    <source>
        <dbReference type="Proteomes" id="UP000005695"/>
    </source>
</evidence>
<accession>Q1K187</accession>
<reference evidence="4" key="1">
    <citation type="submission" date="2006-05" db="EMBL/GenBank/DDBJ databases">
        <title>Annotation of the draft genome assembly of Desulfuromonas acetoxidans DSM 684.</title>
        <authorList>
            <consortium name="US DOE Joint Genome Institute (JGI-ORNL)"/>
            <person name="Larimer F."/>
            <person name="Land M."/>
            <person name="Hauser L."/>
        </authorList>
    </citation>
    <scope>NUCLEOTIDE SEQUENCE [LARGE SCALE GENOMIC DNA]</scope>
    <source>
        <strain evidence="4">DSM 684</strain>
    </source>
</reference>
<dbReference type="AlphaFoldDB" id="Q1K187"/>
<dbReference type="PANTHER" id="PTHR43318:SF1">
    <property type="entry name" value="POLYSACCHARIDE BIOSYNTHESIS PROTEIN EPSC-RELATED"/>
    <property type="match status" value="1"/>
</dbReference>
<evidence type="ECO:0000256" key="1">
    <source>
        <dbReference type="ARBA" id="ARBA00007430"/>
    </source>
</evidence>
<proteinExistence type="inferred from homology"/>
<dbReference type="RefSeq" id="WP_005999252.1">
    <property type="nucleotide sequence ID" value="NZ_AAEW02000006.1"/>
</dbReference>
<keyword evidence="2" id="KW-0472">Membrane</keyword>
<reference evidence="4" key="2">
    <citation type="submission" date="2006-05" db="EMBL/GenBank/DDBJ databases">
        <title>Sequencing of the draft genome and assembly of Desulfuromonas acetoxidans DSM 684.</title>
        <authorList>
            <consortium name="US DOE Joint Genome Institute (JGI-PGF)"/>
            <person name="Copeland A."/>
            <person name="Lucas S."/>
            <person name="Lapidus A."/>
            <person name="Barry K."/>
            <person name="Detter J.C."/>
            <person name="Glavina del Rio T."/>
            <person name="Hammon N."/>
            <person name="Israni S."/>
            <person name="Dalin E."/>
            <person name="Tice H."/>
            <person name="Bruce D."/>
            <person name="Pitluck S."/>
            <person name="Richardson P."/>
        </authorList>
    </citation>
    <scope>NUCLEOTIDE SEQUENCE [LARGE SCALE GENOMIC DNA]</scope>
    <source>
        <strain evidence="4">DSM 684</strain>
    </source>
</reference>
<feature type="transmembrane region" description="Helical" evidence="2">
    <location>
        <begin position="45"/>
        <end position="63"/>
    </location>
</feature>
<comment type="similarity">
    <text evidence="1">Belongs to the polysaccharide synthase family.</text>
</comment>
<dbReference type="OrthoDB" id="9769113at2"/>